<sequence>MVAFEVLSSKHDGTCIELPKFSVSELSKYPYYKCDKLIKLSGLRDTKALKESVNAKLQHLNAARCKRGNLFEEELLRKLGDDIVDHSRTPVSTSKEVLGDCKHGQILYQLACEMPEEFYEDERIGKKVYRLSKFIPDFLWIKEDPATKKRLIFVVDAKSSAAVTPSHQFQVASYAYLIKYIIRDIPDLEIHEMGGVLLPSDNDGLNIETFRMDIAIPMVKRFYTNELIAIVRNPKPDWLFNANCKTCNYSEHCKRDTANNLGIIPYTTKQRVQTVKCTPTKDIEDLLTPFDALQLKDTNNSADIDELTKGLQSVDLNSQNPYLMHPKNKPYHEAYISGKPQFLGNGTTMMAWDISHDIFISMIIDPIYEKPCAYSIRVYDTNTGCSVSGGHYESSTPSLQGTDKVRAELAKLVKSFVLDLHAVLERMVGLRCILYVYQSTVKTHMQKCLVDLVSTGAEMVEPVGIRDEICRMAIQCLLVLFQDTQLLRITGVDTVPTSDGVEKKNVCTVVGRMAVLDQLLEENIALGVPGFYSFKDVVQWMVDRDAEVIDDDTLYEAWYSENGLASCFEKHITALRLILGCYRSLAKGYESSSNEEQFPLKCAPFEWTQTQSFRSPILARLAFFKRLEAFTECDRIREPRIQDYRSLGRYSKVPGRGLCLEFVEFKDVYSPKRKVVSRGACFKLVQEPFRPPVQIQADMLSMNYFDRYLLVPDSREGILKVIKYPDMAYCREFKKPGISTVHLHSREQDGNILVLTGCHPSLKLQTGQRFRLYQRYTDYTTNKALDIFSEMDQKREDNSLFIDPNSWTFTRPHEFSKHTELTALKMRDEFDMSASQKEICEKAVYRRLQIIWGPPGSGKTEYLARFVNWYLKYLHQPSAHQARPFIIAVTAFTRLAITNLLDRIASVQETYSCSEHFRIVSLESGSESSPSRFLKQKAEKLEKAARDYSQKGITALVVGGTVWDWSKVKNSWLDWAGSDMMIIDESSQNKELNGFFQQIYGDDYVSRFPERLLRYNKTMFDALGADIRAALDPNKAVTILGIPTVSVEDALAHDWTVSAAEVATEAEAVAQLVKAHFSTRAVGSGLKNAAADRHVMVVTPHHRQRVAVQQHLQEFGSQVIVNTVEKLQGQECELVIACFAVRDFMENPEFMLDFRRWNVAISRARCKAIVVMTSDMLSRKTIQANGLQLLCKRDSTEGWVFINLLQHWAEHADAIVT</sequence>
<keyword evidence="2" id="KW-0547">Nucleotide-binding</keyword>
<evidence type="ECO:0000259" key="6">
    <source>
        <dbReference type="Pfam" id="PF13086"/>
    </source>
</evidence>
<organism evidence="8 9">
    <name type="scientific">Apophysomyces ossiformis</name>
    <dbReference type="NCBI Taxonomy" id="679940"/>
    <lineage>
        <taxon>Eukaryota</taxon>
        <taxon>Fungi</taxon>
        <taxon>Fungi incertae sedis</taxon>
        <taxon>Mucoromycota</taxon>
        <taxon>Mucoromycotina</taxon>
        <taxon>Mucoromycetes</taxon>
        <taxon>Mucorales</taxon>
        <taxon>Mucorineae</taxon>
        <taxon>Mucoraceae</taxon>
        <taxon>Apophysomyces</taxon>
    </lineage>
</organism>
<keyword evidence="5" id="KW-0067">ATP-binding</keyword>
<evidence type="ECO:0000256" key="1">
    <source>
        <dbReference type="ARBA" id="ARBA00007913"/>
    </source>
</evidence>
<evidence type="ECO:0000313" key="8">
    <source>
        <dbReference type="EMBL" id="KAF7728690.1"/>
    </source>
</evidence>
<dbReference type="GO" id="GO:0005524">
    <property type="term" value="F:ATP binding"/>
    <property type="evidence" value="ECO:0007669"/>
    <property type="project" value="UniProtKB-KW"/>
</dbReference>
<comment type="similarity">
    <text evidence="1">Belongs to the DNA2/NAM7 helicase family.</text>
</comment>
<evidence type="ECO:0000256" key="3">
    <source>
        <dbReference type="ARBA" id="ARBA00022801"/>
    </source>
</evidence>
<name>A0A8H7BS03_9FUNG</name>
<dbReference type="AlphaFoldDB" id="A0A8H7BS03"/>
<dbReference type="OrthoDB" id="6513042at2759"/>
<proteinExistence type="inferred from homology"/>
<dbReference type="Gene3D" id="3.90.320.10">
    <property type="match status" value="1"/>
</dbReference>
<dbReference type="Gene3D" id="3.40.50.300">
    <property type="entry name" value="P-loop containing nucleotide triphosphate hydrolases"/>
    <property type="match status" value="2"/>
</dbReference>
<feature type="domain" description="DNA2/NAM7 helicase helicase" evidence="6">
    <location>
        <begin position="833"/>
        <end position="923"/>
    </location>
</feature>
<evidence type="ECO:0000313" key="9">
    <source>
        <dbReference type="Proteomes" id="UP000605846"/>
    </source>
</evidence>
<dbReference type="GO" id="GO:0043139">
    <property type="term" value="F:5'-3' DNA helicase activity"/>
    <property type="evidence" value="ECO:0007669"/>
    <property type="project" value="TreeGrafter"/>
</dbReference>
<dbReference type="GO" id="GO:0016787">
    <property type="term" value="F:hydrolase activity"/>
    <property type="evidence" value="ECO:0007669"/>
    <property type="project" value="UniProtKB-KW"/>
</dbReference>
<evidence type="ECO:0000259" key="7">
    <source>
        <dbReference type="Pfam" id="PF13087"/>
    </source>
</evidence>
<protein>
    <submittedName>
        <fullName evidence="8">Tripartite DNA replication factor</fullName>
    </submittedName>
</protein>
<dbReference type="Proteomes" id="UP000605846">
    <property type="component" value="Unassembled WGS sequence"/>
</dbReference>
<dbReference type="EMBL" id="JABAYA010000033">
    <property type="protein sequence ID" value="KAF7728690.1"/>
    <property type="molecule type" value="Genomic_DNA"/>
</dbReference>
<keyword evidence="9" id="KW-1185">Reference proteome</keyword>
<evidence type="ECO:0000256" key="5">
    <source>
        <dbReference type="ARBA" id="ARBA00022840"/>
    </source>
</evidence>
<comment type="caution">
    <text evidence="8">The sequence shown here is derived from an EMBL/GenBank/DDBJ whole genome shotgun (WGS) entry which is preliminary data.</text>
</comment>
<dbReference type="InterPro" id="IPR041679">
    <property type="entry name" value="DNA2/NAM7-like_C"/>
</dbReference>
<dbReference type="SUPFAM" id="SSF52540">
    <property type="entry name" value="P-loop containing nucleoside triphosphate hydrolases"/>
    <property type="match status" value="1"/>
</dbReference>
<keyword evidence="3" id="KW-0378">Hydrolase</keyword>
<keyword evidence="4" id="KW-0347">Helicase</keyword>
<dbReference type="PANTHER" id="PTHR43788:SF8">
    <property type="entry name" value="DNA-BINDING PROTEIN SMUBP-2"/>
    <property type="match status" value="1"/>
</dbReference>
<dbReference type="PANTHER" id="PTHR43788">
    <property type="entry name" value="DNA2/NAM7 HELICASE FAMILY MEMBER"/>
    <property type="match status" value="1"/>
</dbReference>
<feature type="domain" description="DNA2/NAM7 helicase-like C-terminal" evidence="7">
    <location>
        <begin position="1062"/>
        <end position="1172"/>
    </location>
</feature>
<dbReference type="Pfam" id="PF13086">
    <property type="entry name" value="AAA_11"/>
    <property type="match status" value="1"/>
</dbReference>
<evidence type="ECO:0000256" key="2">
    <source>
        <dbReference type="ARBA" id="ARBA00022741"/>
    </source>
</evidence>
<dbReference type="InterPro" id="IPR041677">
    <property type="entry name" value="DNA2/NAM7_AAA_11"/>
</dbReference>
<gene>
    <name evidence="8" type="primary">DNA2_1</name>
    <name evidence="8" type="ORF">EC973_005728</name>
</gene>
<dbReference type="InterPro" id="IPR050534">
    <property type="entry name" value="Coronavir_polyprotein_1ab"/>
</dbReference>
<reference evidence="8" key="1">
    <citation type="submission" date="2020-01" db="EMBL/GenBank/DDBJ databases">
        <title>Genome Sequencing of Three Apophysomyces-Like Fungal Strains Confirms a Novel Fungal Genus in the Mucoromycota with divergent Burkholderia-like Endosymbiotic Bacteria.</title>
        <authorList>
            <person name="Stajich J.E."/>
            <person name="Macias A.M."/>
            <person name="Carter-House D."/>
            <person name="Lovett B."/>
            <person name="Kasson L.R."/>
            <person name="Berry K."/>
            <person name="Grigoriev I."/>
            <person name="Chang Y."/>
            <person name="Spatafora J."/>
            <person name="Kasson M.T."/>
        </authorList>
    </citation>
    <scope>NUCLEOTIDE SEQUENCE</scope>
    <source>
        <strain evidence="8">NRRL A-21654</strain>
    </source>
</reference>
<dbReference type="InterPro" id="IPR027417">
    <property type="entry name" value="P-loop_NTPase"/>
</dbReference>
<dbReference type="InterPro" id="IPR011604">
    <property type="entry name" value="PDDEXK-like_dom_sf"/>
</dbReference>
<accession>A0A8H7BS03</accession>
<dbReference type="Pfam" id="PF13087">
    <property type="entry name" value="AAA_12"/>
    <property type="match status" value="1"/>
</dbReference>
<evidence type="ECO:0000256" key="4">
    <source>
        <dbReference type="ARBA" id="ARBA00022806"/>
    </source>
</evidence>